<reference evidence="4" key="1">
    <citation type="journal article" date="2020" name="bioRxiv">
        <title>Comparative genomics of Chlamydomonas.</title>
        <authorList>
            <person name="Craig R.J."/>
            <person name="Hasan A.R."/>
            <person name="Ness R.W."/>
            <person name="Keightley P.D."/>
        </authorList>
    </citation>
    <scope>NUCLEOTIDE SEQUENCE</scope>
    <source>
        <strain evidence="4">SAG 7.73</strain>
    </source>
</reference>
<evidence type="ECO:0000256" key="2">
    <source>
        <dbReference type="ARBA" id="ARBA00023002"/>
    </source>
</evidence>
<dbReference type="Pfam" id="PF00106">
    <property type="entry name" value="adh_short"/>
    <property type="match status" value="1"/>
</dbReference>
<protein>
    <submittedName>
        <fullName evidence="4">Uncharacterized protein</fullName>
    </submittedName>
</protein>
<organism evidence="4 5">
    <name type="scientific">Chlamydomonas incerta</name>
    <dbReference type="NCBI Taxonomy" id="51695"/>
    <lineage>
        <taxon>Eukaryota</taxon>
        <taxon>Viridiplantae</taxon>
        <taxon>Chlorophyta</taxon>
        <taxon>core chlorophytes</taxon>
        <taxon>Chlorophyceae</taxon>
        <taxon>CS clade</taxon>
        <taxon>Chlamydomonadales</taxon>
        <taxon>Chlamydomonadaceae</taxon>
        <taxon>Chlamydomonas</taxon>
    </lineage>
</organism>
<evidence type="ECO:0000313" key="5">
    <source>
        <dbReference type="Proteomes" id="UP000650467"/>
    </source>
</evidence>
<dbReference type="PRINTS" id="PR00081">
    <property type="entry name" value="GDHRDH"/>
</dbReference>
<feature type="compositionally biased region" description="Basic and acidic residues" evidence="3">
    <location>
        <begin position="123"/>
        <end position="133"/>
    </location>
</feature>
<dbReference type="EMBL" id="JAEHOC010000066">
    <property type="protein sequence ID" value="KAG2424333.1"/>
    <property type="molecule type" value="Genomic_DNA"/>
</dbReference>
<proteinExistence type="inferred from homology"/>
<comment type="similarity">
    <text evidence="1">Belongs to the short-chain dehydrogenases/reductases (SDR) family.</text>
</comment>
<name>A0A835VSM3_CHLIN</name>
<dbReference type="Proteomes" id="UP000650467">
    <property type="component" value="Unassembled WGS sequence"/>
</dbReference>
<sequence>MASAATPPASFNLPASSLQQEPGGGSSGGGLAGLAYSLLRLPAGIAQALLSPGSGEGLLGLLPGWVRQLLPGWDPGPRHARHVRQGVMVTGANSGIGFQVTRLLARNNAHVVMVVRDEDKGRKAAEDIRRDLPARPPDAAAGPTWPASREEGTAGQAGSVKRLADEFLATGSPLHVLINNAGVLAPGPFAATGDGFETTLATNYYGPLYLTLLLLPRLAASAPARVVNVASFGEAFGRVHWGDLSQQRPAELNSAWRWCPAQACSPKPTQPPAPLGCCAGPWQGAGAGPGAQHLNPCVPGAPACGRGITK</sequence>
<feature type="region of interest" description="Disordered" evidence="3">
    <location>
        <begin position="1"/>
        <end position="26"/>
    </location>
</feature>
<dbReference type="PANTHER" id="PTHR24320">
    <property type="entry name" value="RETINOL DEHYDROGENASE"/>
    <property type="match status" value="1"/>
</dbReference>
<keyword evidence="2" id="KW-0560">Oxidoreductase</keyword>
<feature type="region of interest" description="Disordered" evidence="3">
    <location>
        <begin position="123"/>
        <end position="156"/>
    </location>
</feature>
<dbReference type="AlphaFoldDB" id="A0A835VSM3"/>
<dbReference type="OrthoDB" id="191139at2759"/>
<dbReference type="PANTHER" id="PTHR24320:SF148">
    <property type="entry name" value="NAD(P)-BINDING ROSSMANN-FOLD SUPERFAMILY PROTEIN"/>
    <property type="match status" value="1"/>
</dbReference>
<dbReference type="GO" id="GO:0016491">
    <property type="term" value="F:oxidoreductase activity"/>
    <property type="evidence" value="ECO:0007669"/>
    <property type="project" value="UniProtKB-KW"/>
</dbReference>
<dbReference type="Gene3D" id="3.40.50.720">
    <property type="entry name" value="NAD(P)-binding Rossmann-like Domain"/>
    <property type="match status" value="1"/>
</dbReference>
<evidence type="ECO:0000256" key="1">
    <source>
        <dbReference type="ARBA" id="ARBA00006484"/>
    </source>
</evidence>
<evidence type="ECO:0000313" key="4">
    <source>
        <dbReference type="EMBL" id="KAG2424333.1"/>
    </source>
</evidence>
<accession>A0A835VSM3</accession>
<evidence type="ECO:0000256" key="3">
    <source>
        <dbReference type="SAM" id="MobiDB-lite"/>
    </source>
</evidence>
<keyword evidence="5" id="KW-1185">Reference proteome</keyword>
<dbReference type="SUPFAM" id="SSF51735">
    <property type="entry name" value="NAD(P)-binding Rossmann-fold domains"/>
    <property type="match status" value="1"/>
</dbReference>
<dbReference type="InterPro" id="IPR002347">
    <property type="entry name" value="SDR_fam"/>
</dbReference>
<comment type="caution">
    <text evidence="4">The sequence shown here is derived from an EMBL/GenBank/DDBJ whole genome shotgun (WGS) entry which is preliminary data.</text>
</comment>
<dbReference type="InterPro" id="IPR036291">
    <property type="entry name" value="NAD(P)-bd_dom_sf"/>
</dbReference>
<gene>
    <name evidence="4" type="ORF">HXX76_014542</name>
</gene>